<evidence type="ECO:0000256" key="2">
    <source>
        <dbReference type="ARBA" id="ARBA00022679"/>
    </source>
</evidence>
<dbReference type="Pfam" id="PF00425">
    <property type="entry name" value="Chorismate_bind"/>
    <property type="match status" value="1"/>
</dbReference>
<dbReference type="PANTHER" id="PTHR11236:SF50">
    <property type="entry name" value="AMINODEOXYCHORISMATE SYNTHASE COMPONENT 1"/>
    <property type="match status" value="1"/>
</dbReference>
<feature type="domain" description="Anthranilate synthase component I N-terminal" evidence="4">
    <location>
        <begin position="8"/>
        <end position="142"/>
    </location>
</feature>
<dbReference type="EMBL" id="CP067420">
    <property type="protein sequence ID" value="QQP89162.1"/>
    <property type="molecule type" value="Genomic_DNA"/>
</dbReference>
<evidence type="ECO:0000259" key="4">
    <source>
        <dbReference type="Pfam" id="PF04715"/>
    </source>
</evidence>
<keyword evidence="6" id="KW-1185">Reference proteome</keyword>
<dbReference type="InterPro" id="IPR015890">
    <property type="entry name" value="Chorismate_C"/>
</dbReference>
<dbReference type="InterPro" id="IPR006805">
    <property type="entry name" value="Anth_synth_I_N"/>
</dbReference>
<proteinExistence type="predicted"/>
<evidence type="ECO:0000259" key="3">
    <source>
        <dbReference type="Pfam" id="PF00425"/>
    </source>
</evidence>
<dbReference type="InterPro" id="IPR005802">
    <property type="entry name" value="ADC_synth_comp_1"/>
</dbReference>
<protein>
    <recommendedName>
        <fullName evidence="1">aminodeoxychorismate synthase</fullName>
        <ecNumber evidence="1">2.6.1.85</ecNumber>
    </recommendedName>
</protein>
<evidence type="ECO:0000256" key="1">
    <source>
        <dbReference type="ARBA" id="ARBA00013139"/>
    </source>
</evidence>
<organism evidence="5 6">
    <name type="scientific">Skermanella cutis</name>
    <dbReference type="NCBI Taxonomy" id="2775420"/>
    <lineage>
        <taxon>Bacteria</taxon>
        <taxon>Pseudomonadati</taxon>
        <taxon>Pseudomonadota</taxon>
        <taxon>Alphaproteobacteria</taxon>
        <taxon>Rhodospirillales</taxon>
        <taxon>Azospirillaceae</taxon>
        <taxon>Skermanella</taxon>
    </lineage>
</organism>
<dbReference type="InterPro" id="IPR019999">
    <property type="entry name" value="Anth_synth_I-like"/>
</dbReference>
<dbReference type="EC" id="2.6.1.85" evidence="1"/>
<reference evidence="5" key="1">
    <citation type="submission" date="2021-02" db="EMBL/GenBank/DDBJ databases">
        <title>Skermanella TT6 skin isolate.</title>
        <authorList>
            <person name="Lee K."/>
            <person name="Ganzorig M."/>
        </authorList>
    </citation>
    <scope>NUCLEOTIDE SEQUENCE</scope>
    <source>
        <strain evidence="5">TT6</strain>
    </source>
</reference>
<dbReference type="PRINTS" id="PR00095">
    <property type="entry name" value="ANTSNTHASEI"/>
</dbReference>
<dbReference type="PANTHER" id="PTHR11236">
    <property type="entry name" value="AMINOBENZOATE/ANTHRANILATE SYNTHASE"/>
    <property type="match status" value="1"/>
</dbReference>
<feature type="domain" description="Chorismate-utilising enzyme C-terminal" evidence="3">
    <location>
        <begin position="181"/>
        <end position="438"/>
    </location>
</feature>
<keyword evidence="5" id="KW-0032">Aminotransferase</keyword>
<dbReference type="NCBIfam" id="TIGR00553">
    <property type="entry name" value="pabB"/>
    <property type="match status" value="1"/>
</dbReference>
<dbReference type="Proteomes" id="UP000595197">
    <property type="component" value="Chromosome"/>
</dbReference>
<sequence>MIIREIPWRDPVPAFAPWASDPFAVLFDSAADGDARSRWSYLAVEPFRTILAGPGGVEADGRPVPGDPFAVLEAELARNPVAPGAGPAPWCGGAAGFLGYGLGRHLERLPGRHGDDLGLPDMAVGLYDVVVAFDHRERRCWITSLGGTGKLESVGARLEAAPQAPAEPPSAAGPWRAELTRAEYERRVGRVLDYIRAGDIFQANFTGRFTAGRPADLSAFDLYRRLRSLSPAPFAAHAACGPRLTLASASPERFLKLSADGRVETRPIKGTLPRGATAEEDARNARTLAASAKDRAENLMIVDLMRNDLGRVARTGSVTVPSLCALESFASVHHLVSVVEAQLRPGIGPVGLLRATFPGGSVTGAPKIRAMEIIDELEACRRGPYCGALAWIGFDGAMDSSILIRTLMVTPDRIAAHAGGGIVSDSDPAREYEEMLVKIAPLLRAVDPEWRAE</sequence>
<evidence type="ECO:0000313" key="6">
    <source>
        <dbReference type="Proteomes" id="UP000595197"/>
    </source>
</evidence>
<keyword evidence="2 5" id="KW-0808">Transferase</keyword>
<dbReference type="InterPro" id="IPR005801">
    <property type="entry name" value="ADC_synthase"/>
</dbReference>
<dbReference type="Gene3D" id="3.60.120.10">
    <property type="entry name" value="Anthranilate synthase"/>
    <property type="match status" value="1"/>
</dbReference>
<dbReference type="Pfam" id="PF04715">
    <property type="entry name" value="Anth_synt_I_N"/>
    <property type="match status" value="1"/>
</dbReference>
<evidence type="ECO:0000313" key="5">
    <source>
        <dbReference type="EMBL" id="QQP89162.1"/>
    </source>
</evidence>
<dbReference type="SUPFAM" id="SSF56322">
    <property type="entry name" value="ADC synthase"/>
    <property type="match status" value="1"/>
</dbReference>
<dbReference type="GO" id="GO:0046820">
    <property type="term" value="F:4-amino-4-deoxychorismate synthase activity"/>
    <property type="evidence" value="ECO:0007669"/>
    <property type="project" value="UniProtKB-EC"/>
</dbReference>
<accession>A0ABX7B9L2</accession>
<dbReference type="RefSeq" id="WP_201075079.1">
    <property type="nucleotide sequence ID" value="NZ_CP067420.1"/>
</dbReference>
<name>A0ABX7B9L2_9PROT</name>
<gene>
    <name evidence="5" type="primary">pabB</name>
    <name evidence="5" type="ORF">IGS68_24740</name>
</gene>